<feature type="compositionally biased region" description="Basic and acidic residues" evidence="1">
    <location>
        <begin position="148"/>
        <end position="171"/>
    </location>
</feature>
<dbReference type="AlphaFoldDB" id="S7ZFZ2"/>
<feature type="region of interest" description="Disordered" evidence="1">
    <location>
        <begin position="98"/>
        <end position="171"/>
    </location>
</feature>
<feature type="compositionally biased region" description="Basic residues" evidence="1">
    <location>
        <begin position="138"/>
        <end position="147"/>
    </location>
</feature>
<dbReference type="EMBL" id="KB644412">
    <property type="protein sequence ID" value="EPS29605.1"/>
    <property type="molecule type" value="Genomic_DNA"/>
</dbReference>
<protein>
    <submittedName>
        <fullName evidence="2">Uncharacterized protein</fullName>
    </submittedName>
</protein>
<keyword evidence="3" id="KW-1185">Reference proteome</keyword>
<dbReference type="HOGENOM" id="CLU_1384574_0_0_1"/>
<evidence type="ECO:0000313" key="2">
    <source>
        <dbReference type="EMBL" id="EPS29605.1"/>
    </source>
</evidence>
<gene>
    <name evidence="2" type="ORF">PDE_04555</name>
</gene>
<sequence>MVIVWSPDWDNKLLVAIWETCGSKFDWETTAEIVGSTCTAEAIMQHLRTITRRAAERRREQRQILLEAHAARAASVAKGKAKRKWGYKRRNALRNEIKDTEKILDASSSKKKKHQRRDDSPLFEPVDDDTTVAPSKNPVKKRSRKGSKPKDIRSKLDDWVPRSQAEDNQRLRAHLEASGVKFRRGTFWNNYEDAKKR</sequence>
<name>S7ZFZ2_PENO1</name>
<proteinExistence type="predicted"/>
<evidence type="ECO:0000313" key="3">
    <source>
        <dbReference type="Proteomes" id="UP000019376"/>
    </source>
</evidence>
<organism evidence="2 3">
    <name type="scientific">Penicillium oxalicum (strain 114-2 / CGMCC 5302)</name>
    <name type="common">Penicillium decumbens</name>
    <dbReference type="NCBI Taxonomy" id="933388"/>
    <lineage>
        <taxon>Eukaryota</taxon>
        <taxon>Fungi</taxon>
        <taxon>Dikarya</taxon>
        <taxon>Ascomycota</taxon>
        <taxon>Pezizomycotina</taxon>
        <taxon>Eurotiomycetes</taxon>
        <taxon>Eurotiomycetidae</taxon>
        <taxon>Eurotiales</taxon>
        <taxon>Aspergillaceae</taxon>
        <taxon>Penicillium</taxon>
    </lineage>
</organism>
<accession>S7ZFZ2</accession>
<evidence type="ECO:0000256" key="1">
    <source>
        <dbReference type="SAM" id="MobiDB-lite"/>
    </source>
</evidence>
<reference evidence="2 3" key="1">
    <citation type="journal article" date="2013" name="PLoS ONE">
        <title>Genomic and secretomic analyses reveal unique features of the lignocellulolytic enzyme system of Penicillium decumbens.</title>
        <authorList>
            <person name="Liu G."/>
            <person name="Zhang L."/>
            <person name="Wei X."/>
            <person name="Zou G."/>
            <person name="Qin Y."/>
            <person name="Ma L."/>
            <person name="Li J."/>
            <person name="Zheng H."/>
            <person name="Wang S."/>
            <person name="Wang C."/>
            <person name="Xun L."/>
            <person name="Zhao G.-P."/>
            <person name="Zhou Z."/>
            <person name="Qu Y."/>
        </authorList>
    </citation>
    <scope>NUCLEOTIDE SEQUENCE [LARGE SCALE GENOMIC DNA]</scope>
    <source>
        <strain evidence="3">114-2 / CGMCC 5302</strain>
    </source>
</reference>
<dbReference type="Proteomes" id="UP000019376">
    <property type="component" value="Unassembled WGS sequence"/>
</dbReference>
<dbReference type="OrthoDB" id="4365020at2759"/>